<feature type="transmembrane region" description="Helical" evidence="2">
    <location>
        <begin position="84"/>
        <end position="107"/>
    </location>
</feature>
<dbReference type="Proteomes" id="UP000074382">
    <property type="component" value="Unassembled WGS sequence"/>
</dbReference>
<evidence type="ECO:0000313" key="3">
    <source>
        <dbReference type="EMBL" id="KUP97952.1"/>
    </source>
</evidence>
<organism evidence="3 4">
    <name type="scientific">Thermobifida cellulosilytica TB100</name>
    <dbReference type="NCBI Taxonomy" id="665004"/>
    <lineage>
        <taxon>Bacteria</taxon>
        <taxon>Bacillati</taxon>
        <taxon>Actinomycetota</taxon>
        <taxon>Actinomycetes</taxon>
        <taxon>Streptosporangiales</taxon>
        <taxon>Nocardiopsidaceae</taxon>
        <taxon>Thermobifida</taxon>
    </lineage>
</organism>
<evidence type="ECO:0000256" key="2">
    <source>
        <dbReference type="SAM" id="Phobius"/>
    </source>
</evidence>
<gene>
    <name evidence="3" type="ORF">AC529_04035</name>
</gene>
<evidence type="ECO:0000313" key="4">
    <source>
        <dbReference type="Proteomes" id="UP000074382"/>
    </source>
</evidence>
<proteinExistence type="predicted"/>
<dbReference type="PATRIC" id="fig|665004.4.peg.2916"/>
<evidence type="ECO:0000256" key="1">
    <source>
        <dbReference type="SAM" id="MobiDB-lite"/>
    </source>
</evidence>
<dbReference type="EMBL" id="LGEM01000017">
    <property type="protein sequence ID" value="KUP97952.1"/>
    <property type="molecule type" value="Genomic_DNA"/>
</dbReference>
<protein>
    <submittedName>
        <fullName evidence="3">Uncharacterized protein</fullName>
    </submittedName>
</protein>
<keyword evidence="2" id="KW-0812">Transmembrane</keyword>
<sequence>MPVSVPPSPPPRPRMRPPRPWVPDDPPETVLPAWMYACREPHPPHRVVRPDAPPQSEPVRPRRSRGRHARHRRVRECSAEQRELIVLAALLGALLGGYACLAVTVSVCPL</sequence>
<feature type="region of interest" description="Disordered" evidence="1">
    <location>
        <begin position="44"/>
        <end position="74"/>
    </location>
</feature>
<dbReference type="STRING" id="665004.AC529_04035"/>
<name>A0A147KKX1_THECS</name>
<keyword evidence="2" id="KW-0472">Membrane</keyword>
<feature type="region of interest" description="Disordered" evidence="1">
    <location>
        <begin position="1"/>
        <end position="25"/>
    </location>
</feature>
<keyword evidence="4" id="KW-1185">Reference proteome</keyword>
<feature type="compositionally biased region" description="Basic residues" evidence="1">
    <location>
        <begin position="61"/>
        <end position="74"/>
    </location>
</feature>
<dbReference type="AlphaFoldDB" id="A0A147KKX1"/>
<reference evidence="4" key="1">
    <citation type="journal article" date="2017" name="Acta Aliment.">
        <title>Plant polysaccharide degrading enzyme system of Thermpbifida cellulosilytica TB100 revealed by de novo genome project data.</title>
        <authorList>
            <person name="Toth A."/>
            <person name="Baka E."/>
            <person name="Luzics S."/>
            <person name="Bata-Vidacs I."/>
            <person name="Nagy I."/>
            <person name="Balint B."/>
            <person name="Herceg R."/>
            <person name="Olasz F."/>
            <person name="Wilk T."/>
            <person name="Nagy T."/>
            <person name="Kriszt B."/>
            <person name="Nagy I."/>
            <person name="Kukolya J."/>
        </authorList>
    </citation>
    <scope>NUCLEOTIDE SEQUENCE [LARGE SCALE GENOMIC DNA]</scope>
    <source>
        <strain evidence="4">TB100</strain>
    </source>
</reference>
<dbReference type="RefSeq" id="WP_068757106.1">
    <property type="nucleotide sequence ID" value="NZ_KQ950183.1"/>
</dbReference>
<feature type="compositionally biased region" description="Pro residues" evidence="1">
    <location>
        <begin position="1"/>
        <end position="24"/>
    </location>
</feature>
<keyword evidence="2" id="KW-1133">Transmembrane helix</keyword>
<comment type="caution">
    <text evidence="3">The sequence shown here is derived from an EMBL/GenBank/DDBJ whole genome shotgun (WGS) entry which is preliminary data.</text>
</comment>
<accession>A0A147KKX1</accession>